<protein>
    <submittedName>
        <fullName evidence="2">Uncharacterized protein</fullName>
    </submittedName>
</protein>
<organism evidence="2 3">
    <name type="scientific">Penicillium fimorum</name>
    <dbReference type="NCBI Taxonomy" id="1882269"/>
    <lineage>
        <taxon>Eukaryota</taxon>
        <taxon>Fungi</taxon>
        <taxon>Dikarya</taxon>
        <taxon>Ascomycota</taxon>
        <taxon>Pezizomycotina</taxon>
        <taxon>Eurotiomycetes</taxon>
        <taxon>Eurotiomycetidae</taxon>
        <taxon>Eurotiales</taxon>
        <taxon>Aspergillaceae</taxon>
        <taxon>Penicillium</taxon>
    </lineage>
</organism>
<keyword evidence="3" id="KW-1185">Reference proteome</keyword>
<evidence type="ECO:0000256" key="1">
    <source>
        <dbReference type="SAM" id="MobiDB-lite"/>
    </source>
</evidence>
<dbReference type="OrthoDB" id="5239190at2759"/>
<feature type="compositionally biased region" description="Basic residues" evidence="1">
    <location>
        <begin position="31"/>
        <end position="42"/>
    </location>
</feature>
<dbReference type="EMBL" id="JAPWDS010000001">
    <property type="protein sequence ID" value="KAJ5520063.1"/>
    <property type="molecule type" value="Genomic_DNA"/>
</dbReference>
<evidence type="ECO:0000313" key="2">
    <source>
        <dbReference type="EMBL" id="KAJ5520063.1"/>
    </source>
</evidence>
<reference evidence="2" key="2">
    <citation type="journal article" date="2023" name="IMA Fungus">
        <title>Comparative genomic study of the Penicillium genus elucidates a diverse pangenome and 15 lateral gene transfer events.</title>
        <authorList>
            <person name="Petersen C."/>
            <person name="Sorensen T."/>
            <person name="Nielsen M.R."/>
            <person name="Sondergaard T.E."/>
            <person name="Sorensen J.L."/>
            <person name="Fitzpatrick D.A."/>
            <person name="Frisvad J.C."/>
            <person name="Nielsen K.L."/>
        </authorList>
    </citation>
    <scope>NUCLEOTIDE SEQUENCE</scope>
    <source>
        <strain evidence="2">IBT 29495</strain>
    </source>
</reference>
<feature type="region of interest" description="Disordered" evidence="1">
    <location>
        <begin position="21"/>
        <end position="77"/>
    </location>
</feature>
<evidence type="ECO:0000313" key="3">
    <source>
        <dbReference type="Proteomes" id="UP001149954"/>
    </source>
</evidence>
<dbReference type="Proteomes" id="UP001149954">
    <property type="component" value="Unassembled WGS sequence"/>
</dbReference>
<accession>A0A9X0CBQ6</accession>
<feature type="compositionally biased region" description="Basic and acidic residues" evidence="1">
    <location>
        <begin position="43"/>
        <end position="71"/>
    </location>
</feature>
<sequence length="129" mass="14869">MRSTGNSTRYIVDEELPVVSTLEIGNGNGKNKGKGGGKKRSQNRNENKATKKVERKTKVETQPKVKIDDKHHCRRKRPTHVRTLRCLSLGHVVQCLEHPESFPRRLSECVKCNSVDKRQVQQERNNRKK</sequence>
<comment type="caution">
    <text evidence="2">The sequence shown here is derived from an EMBL/GenBank/DDBJ whole genome shotgun (WGS) entry which is preliminary data.</text>
</comment>
<name>A0A9X0CBQ6_9EURO</name>
<dbReference type="AlphaFoldDB" id="A0A9X0CBQ6"/>
<proteinExistence type="predicted"/>
<gene>
    <name evidence="2" type="ORF">N7463_000516</name>
</gene>
<reference evidence="2" key="1">
    <citation type="submission" date="2022-12" db="EMBL/GenBank/DDBJ databases">
        <authorList>
            <person name="Petersen C."/>
        </authorList>
    </citation>
    <scope>NUCLEOTIDE SEQUENCE</scope>
    <source>
        <strain evidence="2">IBT 29495</strain>
    </source>
</reference>